<dbReference type="Gene3D" id="3.30.300.20">
    <property type="match status" value="1"/>
</dbReference>
<comment type="caution">
    <text evidence="2">The sequence shown here is derived from an EMBL/GenBank/DDBJ whole genome shotgun (WGS) entry which is preliminary data.</text>
</comment>
<dbReference type="Proteomes" id="UP000249061">
    <property type="component" value="Unassembled WGS sequence"/>
</dbReference>
<dbReference type="InterPro" id="IPR015946">
    <property type="entry name" value="KH_dom-like_a/b"/>
</dbReference>
<dbReference type="PANTHER" id="PTHR39624:SF2">
    <property type="entry name" value="OSMC-LIKE PROTEIN"/>
    <property type="match status" value="1"/>
</dbReference>
<dbReference type="AlphaFoldDB" id="A0A2W5TU82"/>
<reference evidence="2 3" key="1">
    <citation type="submission" date="2017-08" db="EMBL/GenBank/DDBJ databases">
        <title>Infants hospitalized years apart are colonized by the same room-sourced microbial strains.</title>
        <authorList>
            <person name="Brooks B."/>
            <person name="Olm M.R."/>
            <person name="Firek B.A."/>
            <person name="Baker R."/>
            <person name="Thomas B.C."/>
            <person name="Morowitz M.J."/>
            <person name="Banfield J.F."/>
        </authorList>
    </citation>
    <scope>NUCLEOTIDE SEQUENCE [LARGE SCALE GENOMIC DNA]</scope>
    <source>
        <strain evidence="2">S2_003_000_R2_14</strain>
    </source>
</reference>
<sequence length="130" mass="13733">MTVRIEGLTCQLTHEPSGSVIRTVPPKDNGGDGSTFSPTDLLGASLASCALSTMALVAAKEGLSFLGGTARVEKEMVGPPRRVGSLPIVITLPVATPEAQRGRLEEIAHGCPVARSLHPDVQVPMRFEYR</sequence>
<accession>A0A2W5TU82</accession>
<dbReference type="SUPFAM" id="SSF82784">
    <property type="entry name" value="OsmC-like"/>
    <property type="match status" value="1"/>
</dbReference>
<organism evidence="2 3">
    <name type="scientific">Archangium gephyra</name>
    <dbReference type="NCBI Taxonomy" id="48"/>
    <lineage>
        <taxon>Bacteria</taxon>
        <taxon>Pseudomonadati</taxon>
        <taxon>Myxococcota</taxon>
        <taxon>Myxococcia</taxon>
        <taxon>Myxococcales</taxon>
        <taxon>Cystobacterineae</taxon>
        <taxon>Archangiaceae</taxon>
        <taxon>Archangium</taxon>
    </lineage>
</organism>
<dbReference type="PANTHER" id="PTHR39624">
    <property type="entry name" value="PROTEIN INVOLVED IN RIMO-MEDIATED BETA-METHYLTHIOLATION OF RIBOSOMAL PROTEIN S12 YCAO"/>
    <property type="match status" value="1"/>
</dbReference>
<protein>
    <submittedName>
        <fullName evidence="2">Osmotically inducible protein OsmC</fullName>
    </submittedName>
</protein>
<dbReference type="Pfam" id="PF02566">
    <property type="entry name" value="OsmC"/>
    <property type="match status" value="1"/>
</dbReference>
<dbReference type="InterPro" id="IPR036102">
    <property type="entry name" value="OsmC/Ohrsf"/>
</dbReference>
<dbReference type="EMBL" id="QFQP01000003">
    <property type="protein sequence ID" value="PZR16833.1"/>
    <property type="molecule type" value="Genomic_DNA"/>
</dbReference>
<evidence type="ECO:0000313" key="2">
    <source>
        <dbReference type="EMBL" id="PZR16833.1"/>
    </source>
</evidence>
<name>A0A2W5TU82_9BACT</name>
<evidence type="ECO:0000256" key="1">
    <source>
        <dbReference type="SAM" id="MobiDB-lite"/>
    </source>
</evidence>
<proteinExistence type="predicted"/>
<evidence type="ECO:0000313" key="3">
    <source>
        <dbReference type="Proteomes" id="UP000249061"/>
    </source>
</evidence>
<dbReference type="InterPro" id="IPR003718">
    <property type="entry name" value="OsmC/Ohr_fam"/>
</dbReference>
<gene>
    <name evidence="2" type="ORF">DI536_06340</name>
</gene>
<feature type="region of interest" description="Disordered" evidence="1">
    <location>
        <begin position="17"/>
        <end position="36"/>
    </location>
</feature>